<keyword evidence="4 8" id="KW-0812">Transmembrane</keyword>
<evidence type="ECO:0000256" key="7">
    <source>
        <dbReference type="SAM" id="MobiDB-lite"/>
    </source>
</evidence>
<comment type="subcellular location">
    <subcellularLocation>
        <location evidence="1">Membrane</location>
        <topology evidence="1">Multi-pass membrane protein</topology>
    </subcellularLocation>
</comment>
<evidence type="ECO:0000256" key="3">
    <source>
        <dbReference type="ARBA" id="ARBA00022448"/>
    </source>
</evidence>
<feature type="compositionally biased region" description="Polar residues" evidence="7">
    <location>
        <begin position="494"/>
        <end position="508"/>
    </location>
</feature>
<feature type="transmembrane region" description="Helical" evidence="8">
    <location>
        <begin position="842"/>
        <end position="859"/>
    </location>
</feature>
<organism evidence="10 11">
    <name type="scientific">Ophiobolus disseminans</name>
    <dbReference type="NCBI Taxonomy" id="1469910"/>
    <lineage>
        <taxon>Eukaryota</taxon>
        <taxon>Fungi</taxon>
        <taxon>Dikarya</taxon>
        <taxon>Ascomycota</taxon>
        <taxon>Pezizomycotina</taxon>
        <taxon>Dothideomycetes</taxon>
        <taxon>Pleosporomycetidae</taxon>
        <taxon>Pleosporales</taxon>
        <taxon>Pleosporineae</taxon>
        <taxon>Phaeosphaeriaceae</taxon>
        <taxon>Ophiobolus</taxon>
    </lineage>
</organism>
<feature type="transmembrane region" description="Helical" evidence="8">
    <location>
        <begin position="176"/>
        <end position="197"/>
    </location>
</feature>
<evidence type="ECO:0000256" key="2">
    <source>
        <dbReference type="ARBA" id="ARBA00008170"/>
    </source>
</evidence>
<sequence length="1019" mass="110920">MNDNTILETVQRWRRKKYSARPFALTILAISLMTLLALAKDYRSHVGGARSALVKRDLIVQDEECRLVHHAHDQCAFVLANCPDEEAGVVSYLTLYYCRMPQAKPVAFVIMTLWLAMLFSTIGIAASDFFCVNLNTIARMLGMSESLAGVTLLAFGNGSPDVFSTFAAFRTHAASLAVGELIGAACFITAVVSGSMALIRPFAVARKSFVRDVTFFLVAAAFSMGFIVDGKLHLWESLTMVGFYLFYVAFVVAWHWWISQRRTRRLKAAAMRSHYVTPGGEEEEVPEYHDDETPSGARTPGRGISVEDFSNLERAGNDPLDEDDHEEERERWMGEMSNNMRLSRPGIGNRRHTQTPIRPSLVGALEFRAVLSSLQKSRNIQSLPLSSRRYSDDPTYTTAQQQDYISTASDPSARPPFDIASINSDASPRVTRPNFDIQQAMGNRARAVSTNDIDNVRLQPGTLQGGVPDITFGPATPSDGSKLMPGGQAPPSPTFSLSPPASQFSSRAASPAPHTRNLSSDRLAPPGMDGHTAFPVRSNTSLSPNSSPVLEPGDRPAPPHLKLAVPSPPIPFPAYTDFPWSAQSSTRPPSLRPPSQSASPDSAFPKDPFAVHEPAKIPRWWPSRVLPPPHILFGTLFPTMTNWSEKNIGEKLLGIVAALPVFLLTITLPVVEPEKDDDEGGHAELSLDFGLPPPLTPVNGSLDSGHRSIMLPPEILGTPGNSINMKGPVNHGHRQNGGSFSTTTSNPPQVYITSSDNVAQSPEQLPTIPSSSEPKQWNRWLVILQMFTAPLFVVLILWANLTPDDPRALLRHALYSLLASLCALALILFTTSPNHPPRWRSLLCFLGFAVAIAWISTIANEVVGVLRTLGVILNMSDAILGLTIFAVGNSLGDLVADITVARLGFPIMALSACFGGPMLNILLGIGLSGCYMTITKGEHRHEKHPDRPVHFAPYHIAVSTTLVISGATLLFTLAGLLVAVPMRRWKMDKTIGWGLVVLWMVSTAANVLVEVLGFSSDVS</sequence>
<keyword evidence="11" id="KW-1185">Reference proteome</keyword>
<dbReference type="InterPro" id="IPR044880">
    <property type="entry name" value="NCX_ion-bd_dom_sf"/>
</dbReference>
<dbReference type="Proteomes" id="UP000799424">
    <property type="component" value="Unassembled WGS sequence"/>
</dbReference>
<evidence type="ECO:0000313" key="10">
    <source>
        <dbReference type="EMBL" id="KAF2831852.1"/>
    </source>
</evidence>
<feature type="transmembrane region" description="Helical" evidence="8">
    <location>
        <begin position="106"/>
        <end position="125"/>
    </location>
</feature>
<feature type="compositionally biased region" description="Low complexity" evidence="7">
    <location>
        <begin position="583"/>
        <end position="600"/>
    </location>
</feature>
<feature type="transmembrane region" description="Helical" evidence="8">
    <location>
        <begin position="20"/>
        <end position="39"/>
    </location>
</feature>
<gene>
    <name evidence="10" type="ORF">CC86DRAFT_377113</name>
</gene>
<keyword evidence="6 8" id="KW-0472">Membrane</keyword>
<dbReference type="PANTHER" id="PTHR12266">
    <property type="entry name" value="NA+/CA2+ K+ INDEPENDENT EXCHANGER"/>
    <property type="match status" value="1"/>
</dbReference>
<feature type="compositionally biased region" description="Polar residues" evidence="7">
    <location>
        <begin position="736"/>
        <end position="746"/>
    </location>
</feature>
<proteinExistence type="inferred from homology"/>
<feature type="transmembrane region" description="Helical" evidence="8">
    <location>
        <begin position="234"/>
        <end position="257"/>
    </location>
</feature>
<comment type="similarity">
    <text evidence="2">Belongs to the Ca(2+):cation antiporter (CaCA) (TC 2.A.19) family.</text>
</comment>
<dbReference type="InterPro" id="IPR051359">
    <property type="entry name" value="CaCA_antiporter"/>
</dbReference>
<dbReference type="EMBL" id="MU006217">
    <property type="protein sequence ID" value="KAF2831852.1"/>
    <property type="molecule type" value="Genomic_DNA"/>
</dbReference>
<dbReference type="GO" id="GO:0006874">
    <property type="term" value="P:intracellular calcium ion homeostasis"/>
    <property type="evidence" value="ECO:0007669"/>
    <property type="project" value="TreeGrafter"/>
</dbReference>
<dbReference type="GO" id="GO:0016020">
    <property type="term" value="C:membrane"/>
    <property type="evidence" value="ECO:0007669"/>
    <property type="project" value="UniProtKB-SubCell"/>
</dbReference>
<feature type="transmembrane region" description="Helical" evidence="8">
    <location>
        <begin position="209"/>
        <end position="228"/>
    </location>
</feature>
<evidence type="ECO:0000256" key="1">
    <source>
        <dbReference type="ARBA" id="ARBA00004141"/>
    </source>
</evidence>
<feature type="transmembrane region" description="Helical" evidence="8">
    <location>
        <begin position="903"/>
        <end position="934"/>
    </location>
</feature>
<evidence type="ECO:0000313" key="11">
    <source>
        <dbReference type="Proteomes" id="UP000799424"/>
    </source>
</evidence>
<dbReference type="AlphaFoldDB" id="A0A6A7AF13"/>
<reference evidence="10" key="1">
    <citation type="journal article" date="2020" name="Stud. Mycol.">
        <title>101 Dothideomycetes genomes: a test case for predicting lifestyles and emergence of pathogens.</title>
        <authorList>
            <person name="Haridas S."/>
            <person name="Albert R."/>
            <person name="Binder M."/>
            <person name="Bloem J."/>
            <person name="Labutti K."/>
            <person name="Salamov A."/>
            <person name="Andreopoulos B."/>
            <person name="Baker S."/>
            <person name="Barry K."/>
            <person name="Bills G."/>
            <person name="Bluhm B."/>
            <person name="Cannon C."/>
            <person name="Castanera R."/>
            <person name="Culley D."/>
            <person name="Daum C."/>
            <person name="Ezra D."/>
            <person name="Gonzalez J."/>
            <person name="Henrissat B."/>
            <person name="Kuo A."/>
            <person name="Liang C."/>
            <person name="Lipzen A."/>
            <person name="Lutzoni F."/>
            <person name="Magnuson J."/>
            <person name="Mondo S."/>
            <person name="Nolan M."/>
            <person name="Ohm R."/>
            <person name="Pangilinan J."/>
            <person name="Park H.-J."/>
            <person name="Ramirez L."/>
            <person name="Alfaro M."/>
            <person name="Sun H."/>
            <person name="Tritt A."/>
            <person name="Yoshinaga Y."/>
            <person name="Zwiers L.-H."/>
            <person name="Turgeon B."/>
            <person name="Goodwin S."/>
            <person name="Spatafora J."/>
            <person name="Crous P."/>
            <person name="Grigoriev I."/>
        </authorList>
    </citation>
    <scope>NUCLEOTIDE SEQUENCE</scope>
    <source>
        <strain evidence="10">CBS 113818</strain>
    </source>
</reference>
<protein>
    <recommendedName>
        <fullName evidence="9">Sodium/calcium exchanger membrane region domain-containing protein</fullName>
    </recommendedName>
</protein>
<dbReference type="GO" id="GO:0008324">
    <property type="term" value="F:monoatomic cation transmembrane transporter activity"/>
    <property type="evidence" value="ECO:0007669"/>
    <property type="project" value="TreeGrafter"/>
</dbReference>
<feature type="transmembrane region" description="Helical" evidence="8">
    <location>
        <begin position="954"/>
        <end position="979"/>
    </location>
</feature>
<dbReference type="OrthoDB" id="407410at2759"/>
<keyword evidence="5 8" id="KW-1133">Transmembrane helix</keyword>
<feature type="region of interest" description="Disordered" evidence="7">
    <location>
        <begin position="406"/>
        <end position="608"/>
    </location>
</feature>
<dbReference type="InterPro" id="IPR004837">
    <property type="entry name" value="NaCa_Exmemb"/>
</dbReference>
<feature type="transmembrane region" description="Helical" evidence="8">
    <location>
        <begin position="780"/>
        <end position="801"/>
    </location>
</feature>
<keyword evidence="3" id="KW-0813">Transport</keyword>
<feature type="transmembrane region" description="Helical" evidence="8">
    <location>
        <begin position="813"/>
        <end position="830"/>
    </location>
</feature>
<evidence type="ECO:0000256" key="6">
    <source>
        <dbReference type="ARBA" id="ARBA00023136"/>
    </source>
</evidence>
<feature type="transmembrane region" description="Helical" evidence="8">
    <location>
        <begin position="991"/>
        <end position="1014"/>
    </location>
</feature>
<dbReference type="Pfam" id="PF01699">
    <property type="entry name" value="Na_Ca_ex"/>
    <property type="match status" value="2"/>
</dbReference>
<evidence type="ECO:0000256" key="5">
    <source>
        <dbReference type="ARBA" id="ARBA00022989"/>
    </source>
</evidence>
<feature type="region of interest" description="Disordered" evidence="7">
    <location>
        <begin position="727"/>
        <end position="746"/>
    </location>
</feature>
<evidence type="ECO:0000256" key="8">
    <source>
        <dbReference type="SAM" id="Phobius"/>
    </source>
</evidence>
<name>A0A6A7AF13_9PLEO</name>
<feature type="region of interest" description="Disordered" evidence="7">
    <location>
        <begin position="278"/>
        <end position="355"/>
    </location>
</feature>
<dbReference type="PANTHER" id="PTHR12266:SF0">
    <property type="entry name" value="MITOCHONDRIAL SODIUM_CALCIUM EXCHANGER PROTEIN"/>
    <property type="match status" value="1"/>
</dbReference>
<feature type="domain" description="Sodium/calcium exchanger membrane region" evidence="9">
    <location>
        <begin position="113"/>
        <end position="252"/>
    </location>
</feature>
<feature type="compositionally biased region" description="Polar residues" evidence="7">
    <location>
        <begin position="537"/>
        <end position="548"/>
    </location>
</feature>
<accession>A0A6A7AF13</accession>
<feature type="transmembrane region" description="Helical" evidence="8">
    <location>
        <begin position="871"/>
        <end position="891"/>
    </location>
</feature>
<evidence type="ECO:0000259" key="9">
    <source>
        <dbReference type="Pfam" id="PF01699"/>
    </source>
</evidence>
<evidence type="ECO:0000256" key="4">
    <source>
        <dbReference type="ARBA" id="ARBA00022692"/>
    </source>
</evidence>
<dbReference type="Gene3D" id="1.20.1420.30">
    <property type="entry name" value="NCX, central ion-binding region"/>
    <property type="match status" value="2"/>
</dbReference>
<feature type="domain" description="Sodium/calcium exchanger membrane region" evidence="9">
    <location>
        <begin position="845"/>
        <end position="1005"/>
    </location>
</feature>